<name>A0A439CX78_9PEZI</name>
<dbReference type="InterPro" id="IPR051419">
    <property type="entry name" value="Lys/N-term_MeTrsfase_sf"/>
</dbReference>
<sequence>MPADFEKQSYWHDRFASETAFEWLAPSATFISFLEPYLSVSGDQRVLNLGSGTSDLHVHLREKGSADVTNIDYEPLALGRGREIEKRLCGDVRTKYAVADVTRLRADLPAPSAFDLVLDKSTVDAVSCGGEAAFLAMARGVRQCLAPGGLWISLSYSAARFDLEELPFDVRVIGKVPTPKAKVTDPDVYYWCYLLRPR</sequence>
<reference evidence="5 6" key="1">
    <citation type="submission" date="2018-12" db="EMBL/GenBank/DDBJ databases">
        <title>Draft genome sequence of Xylaria grammica IHI A82.</title>
        <authorList>
            <person name="Buettner E."/>
            <person name="Kellner H."/>
        </authorList>
    </citation>
    <scope>NUCLEOTIDE SEQUENCE [LARGE SCALE GENOMIC DNA]</scope>
    <source>
        <strain evidence="5 6">IHI A82</strain>
    </source>
</reference>
<keyword evidence="3" id="KW-0808">Transferase</keyword>
<keyword evidence="2" id="KW-0489">Methyltransferase</keyword>
<comment type="caution">
    <text evidence="5">The sequence shown here is derived from an EMBL/GenBank/DDBJ whole genome shotgun (WGS) entry which is preliminary data.</text>
</comment>
<feature type="domain" description="Methyltransferase" evidence="4">
    <location>
        <begin position="43"/>
        <end position="157"/>
    </location>
</feature>
<evidence type="ECO:0000256" key="2">
    <source>
        <dbReference type="ARBA" id="ARBA00022603"/>
    </source>
</evidence>
<evidence type="ECO:0000256" key="1">
    <source>
        <dbReference type="ARBA" id="ARBA00008361"/>
    </source>
</evidence>
<dbReference type="Pfam" id="PF13847">
    <property type="entry name" value="Methyltransf_31"/>
    <property type="match status" value="1"/>
</dbReference>
<dbReference type="Gene3D" id="3.40.50.150">
    <property type="entry name" value="Vaccinia Virus protein VP39"/>
    <property type="match status" value="1"/>
</dbReference>
<dbReference type="Proteomes" id="UP000286045">
    <property type="component" value="Unassembled WGS sequence"/>
</dbReference>
<dbReference type="EMBL" id="RYZI01000305">
    <property type="protein sequence ID" value="RWA06819.1"/>
    <property type="molecule type" value="Genomic_DNA"/>
</dbReference>
<dbReference type="CDD" id="cd02440">
    <property type="entry name" value="AdoMet_MTases"/>
    <property type="match status" value="1"/>
</dbReference>
<dbReference type="PANTHER" id="PTHR12176">
    <property type="entry name" value="SAM-DEPENDENT METHYLTRANSFERASE SUPERFAMILY PROTEIN"/>
    <property type="match status" value="1"/>
</dbReference>
<dbReference type="GO" id="GO:0032259">
    <property type="term" value="P:methylation"/>
    <property type="evidence" value="ECO:0007669"/>
    <property type="project" value="UniProtKB-KW"/>
</dbReference>
<proteinExistence type="inferred from homology"/>
<organism evidence="5 6">
    <name type="scientific">Xylaria grammica</name>
    <dbReference type="NCBI Taxonomy" id="363999"/>
    <lineage>
        <taxon>Eukaryota</taxon>
        <taxon>Fungi</taxon>
        <taxon>Dikarya</taxon>
        <taxon>Ascomycota</taxon>
        <taxon>Pezizomycotina</taxon>
        <taxon>Sordariomycetes</taxon>
        <taxon>Xylariomycetidae</taxon>
        <taxon>Xylariales</taxon>
        <taxon>Xylariaceae</taxon>
        <taxon>Xylaria</taxon>
    </lineage>
</organism>
<evidence type="ECO:0000256" key="3">
    <source>
        <dbReference type="ARBA" id="ARBA00022679"/>
    </source>
</evidence>
<comment type="similarity">
    <text evidence="1">Belongs to the methyltransferase superfamily.</text>
</comment>
<protein>
    <recommendedName>
        <fullName evidence="4">Methyltransferase domain-containing protein</fullName>
    </recommendedName>
</protein>
<dbReference type="STRING" id="363999.A0A439CX78"/>
<accession>A0A439CX78</accession>
<dbReference type="GO" id="GO:0008168">
    <property type="term" value="F:methyltransferase activity"/>
    <property type="evidence" value="ECO:0007669"/>
    <property type="project" value="UniProtKB-KW"/>
</dbReference>
<dbReference type="SUPFAM" id="SSF53335">
    <property type="entry name" value="S-adenosyl-L-methionine-dependent methyltransferases"/>
    <property type="match status" value="1"/>
</dbReference>
<evidence type="ECO:0000313" key="6">
    <source>
        <dbReference type="Proteomes" id="UP000286045"/>
    </source>
</evidence>
<gene>
    <name evidence="5" type="ORF">EKO27_g8292</name>
</gene>
<dbReference type="InterPro" id="IPR029063">
    <property type="entry name" value="SAM-dependent_MTases_sf"/>
</dbReference>
<dbReference type="InterPro" id="IPR025714">
    <property type="entry name" value="Methyltranfer_dom"/>
</dbReference>
<evidence type="ECO:0000259" key="4">
    <source>
        <dbReference type="Pfam" id="PF13847"/>
    </source>
</evidence>
<evidence type="ECO:0000313" key="5">
    <source>
        <dbReference type="EMBL" id="RWA06819.1"/>
    </source>
</evidence>
<keyword evidence="6" id="KW-1185">Reference proteome</keyword>
<dbReference type="AlphaFoldDB" id="A0A439CX78"/>